<dbReference type="OMA" id="NIMFATR"/>
<accession>A0A066VP87</accession>
<dbReference type="FunCoup" id="A0A066VP87">
    <property type="interactions" value="12"/>
</dbReference>
<dbReference type="InterPro" id="IPR018859">
    <property type="entry name" value="BAR_dom-cont"/>
</dbReference>
<dbReference type="STRING" id="1037660.A0A066VP87"/>
<dbReference type="HOGENOM" id="CLU_059017_1_0_1"/>
<dbReference type="AlphaFoldDB" id="A0A066VP87"/>
<dbReference type="InParanoid" id="A0A066VP87"/>
<feature type="coiled-coil region" evidence="1">
    <location>
        <begin position="267"/>
        <end position="301"/>
    </location>
</feature>
<evidence type="ECO:0000256" key="1">
    <source>
        <dbReference type="SAM" id="Coils"/>
    </source>
</evidence>
<gene>
    <name evidence="2" type="ORF">K437DRAFT_258690</name>
</gene>
<organism evidence="2 3">
    <name type="scientific">Tilletiaria anomala (strain ATCC 24038 / CBS 436.72 / UBC 951)</name>
    <dbReference type="NCBI Taxonomy" id="1037660"/>
    <lineage>
        <taxon>Eukaryota</taxon>
        <taxon>Fungi</taxon>
        <taxon>Dikarya</taxon>
        <taxon>Basidiomycota</taxon>
        <taxon>Ustilaginomycotina</taxon>
        <taxon>Exobasidiomycetes</taxon>
        <taxon>Georgefischeriales</taxon>
        <taxon>Tilletiariaceae</taxon>
        <taxon>Tilletiaria</taxon>
    </lineage>
</organism>
<evidence type="ECO:0000313" key="2">
    <source>
        <dbReference type="EMBL" id="KDN40350.1"/>
    </source>
</evidence>
<evidence type="ECO:0008006" key="4">
    <source>
        <dbReference type="Google" id="ProtNLM"/>
    </source>
</evidence>
<protein>
    <recommendedName>
        <fullName evidence="4">BAR domain-containing protein</fullName>
    </recommendedName>
</protein>
<dbReference type="CDD" id="cd07600">
    <property type="entry name" value="BAR_Gvp36"/>
    <property type="match status" value="1"/>
</dbReference>
<feature type="coiled-coil region" evidence="1">
    <location>
        <begin position="52"/>
        <end position="79"/>
    </location>
</feature>
<dbReference type="RefSeq" id="XP_013241361.1">
    <property type="nucleotide sequence ID" value="XM_013385907.1"/>
</dbReference>
<dbReference type="OrthoDB" id="5549748at2759"/>
<dbReference type="Pfam" id="PF10455">
    <property type="entry name" value="BAR_2"/>
    <property type="match status" value="1"/>
</dbReference>
<comment type="caution">
    <text evidence="2">The sequence shown here is derived from an EMBL/GenBank/DDBJ whole genome shotgun (WGS) entry which is preliminary data.</text>
</comment>
<dbReference type="Gene3D" id="1.20.1270.60">
    <property type="entry name" value="Arfaptin homology (AH) domain/BAR domain"/>
    <property type="match status" value="1"/>
</dbReference>
<reference evidence="2 3" key="1">
    <citation type="submission" date="2014-05" db="EMBL/GenBank/DDBJ databases">
        <title>Draft genome sequence of a rare smut relative, Tilletiaria anomala UBC 951.</title>
        <authorList>
            <consortium name="DOE Joint Genome Institute"/>
            <person name="Toome M."/>
            <person name="Kuo A."/>
            <person name="Henrissat B."/>
            <person name="Lipzen A."/>
            <person name="Tritt A."/>
            <person name="Yoshinaga Y."/>
            <person name="Zane M."/>
            <person name="Barry K."/>
            <person name="Grigoriev I.V."/>
            <person name="Spatafora J.W."/>
            <person name="Aimea M.C."/>
        </authorList>
    </citation>
    <scope>NUCLEOTIDE SEQUENCE [LARGE SCALE GENOMIC DNA]</scope>
    <source>
        <strain evidence="2 3">UBC 951</strain>
    </source>
</reference>
<dbReference type="SUPFAM" id="SSF103657">
    <property type="entry name" value="BAR/IMD domain-like"/>
    <property type="match status" value="1"/>
</dbReference>
<dbReference type="GeneID" id="25265048"/>
<dbReference type="InterPro" id="IPR027267">
    <property type="entry name" value="AH/BAR_dom_sf"/>
</dbReference>
<dbReference type="Proteomes" id="UP000027361">
    <property type="component" value="Unassembled WGS sequence"/>
</dbReference>
<keyword evidence="1" id="KW-0175">Coiled coil</keyword>
<evidence type="ECO:0000313" key="3">
    <source>
        <dbReference type="Proteomes" id="UP000027361"/>
    </source>
</evidence>
<proteinExistence type="predicted"/>
<name>A0A066VP87_TILAU</name>
<keyword evidence="3" id="KW-1185">Reference proteome</keyword>
<dbReference type="EMBL" id="JMSN01000092">
    <property type="protein sequence ID" value="KDN40350.1"/>
    <property type="molecule type" value="Genomic_DNA"/>
</dbReference>
<sequence>MEAWNKFTQTVSQGAAQLTQNAAPVGERLTRNLGTLSQQAKERFGAVDAQDITELPQEYKDLEHRVDALRNAHQNIIRVTKVYETEGYDYPVQVQESFNEVTKSLGHTVTSWAATATKQAKVMGVSVQPTSAPAQTHKTLAHAFSRAAASGALELGAEPAGIVGVSSPISPNSAAAAGGAEGTRKTSVAAVGAQESRLGQALQKLALAQDQVGNARLKQDEEIITGFYHPWTSFGNQINLAMKARQAVREARLHLDSWKQTLKAAEVSGSSSKLDQYRAEVEGAEDKLVAATEEAIGLMKNVLENPEPIRILSELAKAQSDYHRAAAQILDSVQSDISRSAISMESDYRAGRA</sequence>